<dbReference type="GO" id="GO:0000155">
    <property type="term" value="F:phosphorelay sensor kinase activity"/>
    <property type="evidence" value="ECO:0007669"/>
    <property type="project" value="InterPro"/>
</dbReference>
<dbReference type="RefSeq" id="WP_147389025.1">
    <property type="nucleotide sequence ID" value="NZ_AQHF01000026.1"/>
</dbReference>
<feature type="domain" description="Signal transduction histidine kinase subgroup 3 dimerisation and phosphoacceptor" evidence="5">
    <location>
        <begin position="179"/>
        <end position="244"/>
    </location>
</feature>
<feature type="domain" description="Histidine kinase/HSP90-like ATPase" evidence="6">
    <location>
        <begin position="269"/>
        <end position="323"/>
    </location>
</feature>
<feature type="transmembrane region" description="Helical" evidence="4">
    <location>
        <begin position="16"/>
        <end position="34"/>
    </location>
</feature>
<keyword evidence="4" id="KW-0812">Transmembrane</keyword>
<feature type="transmembrane region" description="Helical" evidence="4">
    <location>
        <begin position="135"/>
        <end position="155"/>
    </location>
</feature>
<dbReference type="Gene3D" id="1.20.5.1930">
    <property type="match status" value="1"/>
</dbReference>
<dbReference type="InterPro" id="IPR003594">
    <property type="entry name" value="HATPase_dom"/>
</dbReference>
<dbReference type="InterPro" id="IPR036890">
    <property type="entry name" value="HATPase_C_sf"/>
</dbReference>
<evidence type="ECO:0000313" key="7">
    <source>
        <dbReference type="EMBL" id="MBE0347222.1"/>
    </source>
</evidence>
<evidence type="ECO:0000256" key="4">
    <source>
        <dbReference type="SAM" id="Phobius"/>
    </source>
</evidence>
<comment type="caution">
    <text evidence="7">The sequence shown here is derived from an EMBL/GenBank/DDBJ whole genome shotgun (WGS) entry which is preliminary data.</text>
</comment>
<name>A0A8I0T5B8_9GAMM</name>
<evidence type="ECO:0000313" key="8">
    <source>
        <dbReference type="Proteomes" id="UP000660708"/>
    </source>
</evidence>
<dbReference type="Pfam" id="PF07730">
    <property type="entry name" value="HisKA_3"/>
    <property type="match status" value="1"/>
</dbReference>
<keyword evidence="8" id="KW-1185">Reference proteome</keyword>
<proteinExistence type="predicted"/>
<gene>
    <name evidence="7" type="primary">desK</name>
    <name evidence="7" type="ORF">PPEP_a1630</name>
</gene>
<keyword evidence="4" id="KW-0472">Membrane</keyword>
<evidence type="ECO:0000256" key="3">
    <source>
        <dbReference type="ARBA" id="ARBA00023012"/>
    </source>
</evidence>
<keyword evidence="1" id="KW-0808">Transferase</keyword>
<dbReference type="AlphaFoldDB" id="A0A8I0T5B8"/>
<dbReference type="GO" id="GO:0016020">
    <property type="term" value="C:membrane"/>
    <property type="evidence" value="ECO:0007669"/>
    <property type="project" value="InterPro"/>
</dbReference>
<evidence type="ECO:0000256" key="1">
    <source>
        <dbReference type="ARBA" id="ARBA00022679"/>
    </source>
</evidence>
<dbReference type="PANTHER" id="PTHR24421:SF63">
    <property type="entry name" value="SENSOR HISTIDINE KINASE DESK"/>
    <property type="match status" value="1"/>
</dbReference>
<feature type="transmembrane region" description="Helical" evidence="4">
    <location>
        <begin position="66"/>
        <end position="99"/>
    </location>
</feature>
<dbReference type="Gene3D" id="3.30.565.10">
    <property type="entry name" value="Histidine kinase-like ATPase, C-terminal domain"/>
    <property type="match status" value="1"/>
</dbReference>
<dbReference type="SUPFAM" id="SSF55874">
    <property type="entry name" value="ATPase domain of HSP90 chaperone/DNA topoisomerase II/histidine kinase"/>
    <property type="match status" value="1"/>
</dbReference>
<organism evidence="7 8">
    <name type="scientific">Pseudoalteromonas peptidolytica F12-50-A1</name>
    <dbReference type="NCBI Taxonomy" id="1315280"/>
    <lineage>
        <taxon>Bacteria</taxon>
        <taxon>Pseudomonadati</taxon>
        <taxon>Pseudomonadota</taxon>
        <taxon>Gammaproteobacteria</taxon>
        <taxon>Alteromonadales</taxon>
        <taxon>Pseudoalteromonadaceae</taxon>
        <taxon>Pseudoalteromonas</taxon>
    </lineage>
</organism>
<keyword evidence="2 7" id="KW-0418">Kinase</keyword>
<evidence type="ECO:0000259" key="6">
    <source>
        <dbReference type="Pfam" id="PF13581"/>
    </source>
</evidence>
<reference evidence="7 8" key="1">
    <citation type="submission" date="2015-06" db="EMBL/GenBank/DDBJ databases">
        <title>Genome sequence of Pseudoalteromonas peptidolytica.</title>
        <authorList>
            <person name="Xie B.-B."/>
            <person name="Rong J.-C."/>
            <person name="Qin Q.-L."/>
            <person name="Zhang Y.-Z."/>
        </authorList>
    </citation>
    <scope>NUCLEOTIDE SEQUENCE [LARGE SCALE GENOMIC DNA]</scope>
    <source>
        <strain evidence="7 8">F12-50-A1</strain>
    </source>
</reference>
<dbReference type="Pfam" id="PF13581">
    <property type="entry name" value="HATPase_c_2"/>
    <property type="match status" value="1"/>
</dbReference>
<dbReference type="PANTHER" id="PTHR24421">
    <property type="entry name" value="NITRATE/NITRITE SENSOR PROTEIN NARX-RELATED"/>
    <property type="match status" value="1"/>
</dbReference>
<dbReference type="CDD" id="cd16917">
    <property type="entry name" value="HATPase_UhpB-NarQ-NarX-like"/>
    <property type="match status" value="1"/>
</dbReference>
<feature type="transmembrane region" description="Helical" evidence="4">
    <location>
        <begin position="41"/>
        <end position="60"/>
    </location>
</feature>
<feature type="transmembrane region" description="Helical" evidence="4">
    <location>
        <begin position="111"/>
        <end position="129"/>
    </location>
</feature>
<dbReference type="Proteomes" id="UP000660708">
    <property type="component" value="Unassembled WGS sequence"/>
</dbReference>
<keyword evidence="4" id="KW-1133">Transmembrane helix</keyword>
<dbReference type="InterPro" id="IPR050482">
    <property type="entry name" value="Sensor_HK_TwoCompSys"/>
</dbReference>
<dbReference type="InterPro" id="IPR011712">
    <property type="entry name" value="Sig_transdc_His_kin_sub3_dim/P"/>
</dbReference>
<dbReference type="EMBL" id="AQHF01000026">
    <property type="protein sequence ID" value="MBE0347222.1"/>
    <property type="molecule type" value="Genomic_DNA"/>
</dbReference>
<protein>
    <submittedName>
        <fullName evidence="7">Two-component system, NarL family, sensor histidine kinase DesK</fullName>
    </submittedName>
</protein>
<dbReference type="GO" id="GO:0046983">
    <property type="term" value="F:protein dimerization activity"/>
    <property type="evidence" value="ECO:0007669"/>
    <property type="project" value="InterPro"/>
</dbReference>
<evidence type="ECO:0000259" key="5">
    <source>
        <dbReference type="Pfam" id="PF07730"/>
    </source>
</evidence>
<accession>A0A8I0T5B8</accession>
<sequence length="364" mass="40506">MAITTDHTLVEKRRSFWDAGPLIFSIFYFFPLAFSWTQEGSVNLVAQLLIYLGFVWLYWQSIAKTGIALITLLSLMTLLCIVGSLATTGTSSLFGFVAFFCGFSLQGKYKVYGFFGLLISILFTSHFIIPAHTIYFLMPAICVSLGLFIFGWVTHRERVHRQLQRQSEQEIKRLGAVAERERIARDLHDLLGHSLSSIALKAELASKFAAAQAYEQAQSEALQVAELAREALSEVRQAVTGYHQLALDAQLHIMASRLKDKGIAVSLNLNAVEIDKEKEASLCFFAKEVCTNIIRHSDADKVSVQLQQTQQGISVEIKDNGSVKSIKEGNGLMGIRARLKECGGQLVYHTEQGGYFKAVIEVDL</sequence>
<keyword evidence="3" id="KW-0902">Two-component regulatory system</keyword>
<evidence type="ECO:0000256" key="2">
    <source>
        <dbReference type="ARBA" id="ARBA00022777"/>
    </source>
</evidence>